<dbReference type="PANTHER" id="PTHR13847">
    <property type="entry name" value="SARCOSINE DEHYDROGENASE-RELATED"/>
    <property type="match status" value="1"/>
</dbReference>
<dbReference type="SUPFAM" id="SSF50022">
    <property type="entry name" value="ISP domain"/>
    <property type="match status" value="1"/>
</dbReference>
<proteinExistence type="predicted"/>
<accession>A0ABU5CPI5</accession>
<dbReference type="Proteomes" id="UP001275315">
    <property type="component" value="Unassembled WGS sequence"/>
</dbReference>
<dbReference type="InterPro" id="IPR017941">
    <property type="entry name" value="Rieske_2Fe-2S"/>
</dbReference>
<protein>
    <submittedName>
        <fullName evidence="7">FAD-dependent oxidoreductase</fullName>
        <ecNumber evidence="7">1.-.-.-</ecNumber>
    </submittedName>
</protein>
<dbReference type="Gene3D" id="2.102.10.10">
    <property type="entry name" value="Rieske [2Fe-2S] iron-sulphur domain"/>
    <property type="match status" value="1"/>
</dbReference>
<dbReference type="GO" id="GO:0016491">
    <property type="term" value="F:oxidoreductase activity"/>
    <property type="evidence" value="ECO:0007669"/>
    <property type="project" value="UniProtKB-KW"/>
</dbReference>
<dbReference type="Gene3D" id="3.50.50.60">
    <property type="entry name" value="FAD/NAD(P)-binding domain"/>
    <property type="match status" value="1"/>
</dbReference>
<dbReference type="PRINTS" id="PR00162">
    <property type="entry name" value="RIESKE"/>
</dbReference>
<evidence type="ECO:0000256" key="3">
    <source>
        <dbReference type="ARBA" id="ARBA00023004"/>
    </source>
</evidence>
<sequence length="507" mass="57359">MKEKSMPQYPESYWLQSTKIPSFPKLDQTIKDIDVGIVGGGITGLTAAYLLAKENKKVALIDAGNFLGGTTGHTTAKVTAQHGVIYDELMQHFGKEKAALYFQAQVDAMEMIKNHCNTLDIFCDLTEQDAYIFATTDDGVHKLEKEAKAYEELGIDGELTNEMPLDISYKIALVMKNQLQYHPVKYLVGLLKECERYGVQFYENTVAVDVEFNKNPAIITREGERIYCRNVIVASHFPFYDGQGFYPTRMYAERSYVLGVKTNMPYPGGMYINAESPSRSVRSVSYKGEDIWLIIGENHKTGQGKDTLAYYEALEQFAEKNFGIKQFLYRWSTQDLITLDKLPYVGNITKAQNNVFVATGYRKWGMTNGTIAAKILTDQILDQENPYSELFTPSRFQADPALKEFTKVNADVAKHLIKGKLEYTKAKLDELQQDEATITRINGKRAGAYRDQEGQVYIVNTTCTHLGCEVEWNEGERTWDCPCHGSRFSYTGEVVEGPAKRPLEKLQ</sequence>
<dbReference type="Pfam" id="PF01266">
    <property type="entry name" value="DAO"/>
    <property type="match status" value="1"/>
</dbReference>
<dbReference type="InterPro" id="IPR006076">
    <property type="entry name" value="FAD-dep_OxRdtase"/>
</dbReference>
<name>A0ABU5CPI5_9BACI</name>
<dbReference type="SUPFAM" id="SSF51905">
    <property type="entry name" value="FAD/NAD(P)-binding domain"/>
    <property type="match status" value="1"/>
</dbReference>
<dbReference type="PANTHER" id="PTHR13847:SF274">
    <property type="entry name" value="RIESKE 2FE-2S IRON-SULFUR PROTEIN YHFW-RELATED"/>
    <property type="match status" value="1"/>
</dbReference>
<dbReference type="InterPro" id="IPR036922">
    <property type="entry name" value="Rieske_2Fe-2S_sf"/>
</dbReference>
<dbReference type="InterPro" id="IPR038010">
    <property type="entry name" value="YhfW_C"/>
</dbReference>
<keyword evidence="4" id="KW-0411">Iron-sulfur</keyword>
<evidence type="ECO:0000256" key="1">
    <source>
        <dbReference type="ARBA" id="ARBA00022714"/>
    </source>
</evidence>
<dbReference type="Gene3D" id="3.30.9.10">
    <property type="entry name" value="D-Amino Acid Oxidase, subunit A, domain 2"/>
    <property type="match status" value="1"/>
</dbReference>
<evidence type="ECO:0000259" key="6">
    <source>
        <dbReference type="PROSITE" id="PS51296"/>
    </source>
</evidence>
<dbReference type="InterPro" id="IPR036188">
    <property type="entry name" value="FAD/NAD-bd_sf"/>
</dbReference>
<keyword evidence="8" id="KW-1185">Reference proteome</keyword>
<evidence type="ECO:0000256" key="5">
    <source>
        <dbReference type="ARBA" id="ARBA00023157"/>
    </source>
</evidence>
<evidence type="ECO:0000313" key="7">
    <source>
        <dbReference type="EMBL" id="MDY0408256.1"/>
    </source>
</evidence>
<dbReference type="EMBL" id="JAWDIQ010000001">
    <property type="protein sequence ID" value="MDY0408256.1"/>
    <property type="molecule type" value="Genomic_DNA"/>
</dbReference>
<dbReference type="EC" id="1.-.-.-" evidence="7"/>
<dbReference type="CDD" id="cd03477">
    <property type="entry name" value="Rieske_YhfW_C"/>
    <property type="match status" value="1"/>
</dbReference>
<dbReference type="PROSITE" id="PS51296">
    <property type="entry name" value="RIESKE"/>
    <property type="match status" value="1"/>
</dbReference>
<evidence type="ECO:0000256" key="4">
    <source>
        <dbReference type="ARBA" id="ARBA00023014"/>
    </source>
</evidence>
<keyword evidence="2" id="KW-0479">Metal-binding</keyword>
<gene>
    <name evidence="7" type="ORF">RWD45_06380</name>
</gene>
<dbReference type="RefSeq" id="WP_320379003.1">
    <property type="nucleotide sequence ID" value="NZ_JAWDIQ010000001.1"/>
</dbReference>
<evidence type="ECO:0000256" key="2">
    <source>
        <dbReference type="ARBA" id="ARBA00022723"/>
    </source>
</evidence>
<keyword evidence="7" id="KW-0560">Oxidoreductase</keyword>
<dbReference type="InterPro" id="IPR005805">
    <property type="entry name" value="Rieske_Fe-S_prot_C"/>
</dbReference>
<feature type="domain" description="Rieske" evidence="6">
    <location>
        <begin position="423"/>
        <end position="507"/>
    </location>
</feature>
<dbReference type="Pfam" id="PF00355">
    <property type="entry name" value="Rieske"/>
    <property type="match status" value="1"/>
</dbReference>
<reference evidence="7 8" key="1">
    <citation type="submission" date="2023-10" db="EMBL/GenBank/DDBJ databases">
        <title>Virgibacillus soli CC-YMP-6 genome.</title>
        <authorList>
            <person name="Miliotis G."/>
            <person name="Sengupta P."/>
            <person name="Hameed A."/>
            <person name="Chuvochina M."/>
            <person name="Mcdonagh F."/>
            <person name="Simpson A.C."/>
            <person name="Singh N.K."/>
            <person name="Rekha P.D."/>
            <person name="Raman K."/>
            <person name="Hugenholtz P."/>
            <person name="Venkateswaran K."/>
        </authorList>
    </citation>
    <scope>NUCLEOTIDE SEQUENCE [LARGE SCALE GENOMIC DNA]</scope>
    <source>
        <strain evidence="7 8">CC-YMP-6</strain>
    </source>
</reference>
<keyword evidence="3" id="KW-0408">Iron</keyword>
<keyword evidence="5" id="KW-1015">Disulfide bond</keyword>
<keyword evidence="1" id="KW-0001">2Fe-2S</keyword>
<comment type="caution">
    <text evidence="7">The sequence shown here is derived from an EMBL/GenBank/DDBJ whole genome shotgun (WGS) entry which is preliminary data.</text>
</comment>
<evidence type="ECO:0000313" key="8">
    <source>
        <dbReference type="Proteomes" id="UP001275315"/>
    </source>
</evidence>
<organism evidence="7 8">
    <name type="scientific">Paracerasibacillus soli</name>
    <dbReference type="NCBI Taxonomy" id="480284"/>
    <lineage>
        <taxon>Bacteria</taxon>
        <taxon>Bacillati</taxon>
        <taxon>Bacillota</taxon>
        <taxon>Bacilli</taxon>
        <taxon>Bacillales</taxon>
        <taxon>Bacillaceae</taxon>
        <taxon>Paracerasibacillus</taxon>
    </lineage>
</organism>